<protein>
    <recommendedName>
        <fullName evidence="9">RNA polymerase sigma-70 region 2 domain-containing protein</fullName>
    </recommendedName>
</protein>
<dbReference type="GO" id="GO:0006352">
    <property type="term" value="P:DNA-templated transcription initiation"/>
    <property type="evidence" value="ECO:0007669"/>
    <property type="project" value="InterPro"/>
</dbReference>
<dbReference type="AlphaFoldDB" id="A0A1F6FPR0"/>
<comment type="similarity">
    <text evidence="1">Belongs to the sigma-70 factor family. ECF subfamily.</text>
</comment>
<dbReference type="InterPro" id="IPR013324">
    <property type="entry name" value="RNA_pol_sigma_r3/r4-like"/>
</dbReference>
<dbReference type="Pfam" id="PF08281">
    <property type="entry name" value="Sigma70_r4_2"/>
    <property type="match status" value="1"/>
</dbReference>
<accession>A0A1F6FPR0</accession>
<dbReference type="NCBIfam" id="TIGR02937">
    <property type="entry name" value="sigma70-ECF"/>
    <property type="match status" value="1"/>
</dbReference>
<dbReference type="SUPFAM" id="SSF88946">
    <property type="entry name" value="Sigma2 domain of RNA polymerase sigma factors"/>
    <property type="match status" value="1"/>
</dbReference>
<feature type="domain" description="RNA polymerase sigma-70 region 2" evidence="5">
    <location>
        <begin position="33"/>
        <end position="100"/>
    </location>
</feature>
<gene>
    <name evidence="7" type="ORF">A2592_02540</name>
</gene>
<proteinExistence type="inferred from homology"/>
<dbReference type="GO" id="GO:0003677">
    <property type="term" value="F:DNA binding"/>
    <property type="evidence" value="ECO:0007669"/>
    <property type="project" value="InterPro"/>
</dbReference>
<dbReference type="PANTHER" id="PTHR43133">
    <property type="entry name" value="RNA POLYMERASE ECF-TYPE SIGMA FACTO"/>
    <property type="match status" value="1"/>
</dbReference>
<sequence length="196" mass="23040">MEWFSITTEDTAELPDEVILRRSQSKPWLYELLVNRYQAAFLRKATGIIRNPEDAEEIVQDTFTKIYVNAGSFTPHEGAKFSSWAYRILLNTTYTYYQKRIKQGQRFMVFDPEFEQLVADESTVDEEETRDGVERILKRLPGHFAYVLRLHYLEHWSHKDIAVETGEQVGTIKARIHRAKHAFKKESTPEEVELIL</sequence>
<evidence type="ECO:0000256" key="2">
    <source>
        <dbReference type="ARBA" id="ARBA00023015"/>
    </source>
</evidence>
<dbReference type="InterPro" id="IPR013249">
    <property type="entry name" value="RNA_pol_sigma70_r4_t2"/>
</dbReference>
<evidence type="ECO:0000259" key="5">
    <source>
        <dbReference type="Pfam" id="PF04542"/>
    </source>
</evidence>
<evidence type="ECO:0000256" key="4">
    <source>
        <dbReference type="ARBA" id="ARBA00023163"/>
    </source>
</evidence>
<evidence type="ECO:0000256" key="1">
    <source>
        <dbReference type="ARBA" id="ARBA00010641"/>
    </source>
</evidence>
<dbReference type="CDD" id="cd06171">
    <property type="entry name" value="Sigma70_r4"/>
    <property type="match status" value="1"/>
</dbReference>
<dbReference type="PANTHER" id="PTHR43133:SF51">
    <property type="entry name" value="RNA POLYMERASE SIGMA FACTOR"/>
    <property type="match status" value="1"/>
</dbReference>
<keyword evidence="2" id="KW-0805">Transcription regulation</keyword>
<dbReference type="InterPro" id="IPR036388">
    <property type="entry name" value="WH-like_DNA-bd_sf"/>
</dbReference>
<dbReference type="InterPro" id="IPR014284">
    <property type="entry name" value="RNA_pol_sigma-70_dom"/>
</dbReference>
<feature type="domain" description="RNA polymerase sigma factor 70 region 4 type 2" evidence="6">
    <location>
        <begin position="133"/>
        <end position="180"/>
    </location>
</feature>
<evidence type="ECO:0000313" key="7">
    <source>
        <dbReference type="EMBL" id="OGG87841.1"/>
    </source>
</evidence>
<keyword evidence="3" id="KW-0731">Sigma factor</keyword>
<evidence type="ECO:0000259" key="6">
    <source>
        <dbReference type="Pfam" id="PF08281"/>
    </source>
</evidence>
<keyword evidence="4" id="KW-0804">Transcription</keyword>
<dbReference type="Proteomes" id="UP000179230">
    <property type="component" value="Unassembled WGS sequence"/>
</dbReference>
<dbReference type="InterPro" id="IPR013325">
    <property type="entry name" value="RNA_pol_sigma_r2"/>
</dbReference>
<dbReference type="GO" id="GO:0016987">
    <property type="term" value="F:sigma factor activity"/>
    <property type="evidence" value="ECO:0007669"/>
    <property type="project" value="UniProtKB-KW"/>
</dbReference>
<name>A0A1F6FPR0_9BACT</name>
<organism evidence="7 8">
    <name type="scientific">Candidatus Kaiserbacteria bacterium RIFOXYD1_FULL_42_15</name>
    <dbReference type="NCBI Taxonomy" id="1798532"/>
    <lineage>
        <taxon>Bacteria</taxon>
        <taxon>Candidatus Kaiseribacteriota</taxon>
    </lineage>
</organism>
<evidence type="ECO:0000256" key="3">
    <source>
        <dbReference type="ARBA" id="ARBA00023082"/>
    </source>
</evidence>
<dbReference type="Gene3D" id="1.10.1740.10">
    <property type="match status" value="1"/>
</dbReference>
<evidence type="ECO:0000313" key="8">
    <source>
        <dbReference type="Proteomes" id="UP000179230"/>
    </source>
</evidence>
<dbReference type="Gene3D" id="1.10.10.10">
    <property type="entry name" value="Winged helix-like DNA-binding domain superfamily/Winged helix DNA-binding domain"/>
    <property type="match status" value="1"/>
</dbReference>
<dbReference type="InterPro" id="IPR007627">
    <property type="entry name" value="RNA_pol_sigma70_r2"/>
</dbReference>
<comment type="caution">
    <text evidence="7">The sequence shown here is derived from an EMBL/GenBank/DDBJ whole genome shotgun (WGS) entry which is preliminary data.</text>
</comment>
<dbReference type="InterPro" id="IPR039425">
    <property type="entry name" value="RNA_pol_sigma-70-like"/>
</dbReference>
<dbReference type="SUPFAM" id="SSF88659">
    <property type="entry name" value="Sigma3 and sigma4 domains of RNA polymerase sigma factors"/>
    <property type="match status" value="1"/>
</dbReference>
<dbReference type="Pfam" id="PF04542">
    <property type="entry name" value="Sigma70_r2"/>
    <property type="match status" value="1"/>
</dbReference>
<reference evidence="7 8" key="1">
    <citation type="journal article" date="2016" name="Nat. Commun.">
        <title>Thousands of microbial genomes shed light on interconnected biogeochemical processes in an aquifer system.</title>
        <authorList>
            <person name="Anantharaman K."/>
            <person name="Brown C.T."/>
            <person name="Hug L.A."/>
            <person name="Sharon I."/>
            <person name="Castelle C.J."/>
            <person name="Probst A.J."/>
            <person name="Thomas B.C."/>
            <person name="Singh A."/>
            <person name="Wilkins M.J."/>
            <person name="Karaoz U."/>
            <person name="Brodie E.L."/>
            <person name="Williams K.H."/>
            <person name="Hubbard S.S."/>
            <person name="Banfield J.F."/>
        </authorList>
    </citation>
    <scope>NUCLEOTIDE SEQUENCE [LARGE SCALE GENOMIC DNA]</scope>
</reference>
<dbReference type="EMBL" id="MFMT01000040">
    <property type="protein sequence ID" value="OGG87841.1"/>
    <property type="molecule type" value="Genomic_DNA"/>
</dbReference>
<evidence type="ECO:0008006" key="9">
    <source>
        <dbReference type="Google" id="ProtNLM"/>
    </source>
</evidence>